<name>A0A6J7X0U9_9CAUD</name>
<organism evidence="1">
    <name type="scientific">uncultured Caudovirales phage</name>
    <dbReference type="NCBI Taxonomy" id="2100421"/>
    <lineage>
        <taxon>Viruses</taxon>
        <taxon>Duplodnaviria</taxon>
        <taxon>Heunggongvirae</taxon>
        <taxon>Uroviricota</taxon>
        <taxon>Caudoviricetes</taxon>
        <taxon>Peduoviridae</taxon>
        <taxon>Maltschvirus</taxon>
        <taxon>Maltschvirus maltsch</taxon>
    </lineage>
</organism>
<reference evidence="1" key="1">
    <citation type="submission" date="2020-05" db="EMBL/GenBank/DDBJ databases">
        <authorList>
            <person name="Chiriac C."/>
            <person name="Salcher M."/>
            <person name="Ghai R."/>
            <person name="Kavagutti S V."/>
        </authorList>
    </citation>
    <scope>NUCLEOTIDE SEQUENCE</scope>
</reference>
<proteinExistence type="predicted"/>
<evidence type="ECO:0000313" key="1">
    <source>
        <dbReference type="EMBL" id="CAB5224005.1"/>
    </source>
</evidence>
<gene>
    <name evidence="1" type="ORF">UFOVP387_24</name>
</gene>
<dbReference type="EMBL" id="LR798326">
    <property type="protein sequence ID" value="CAB5224005.1"/>
    <property type="molecule type" value="Genomic_DNA"/>
</dbReference>
<accession>A0A6J7X0U9</accession>
<protein>
    <submittedName>
        <fullName evidence="1">Uncharacterized protein</fullName>
    </submittedName>
</protein>
<sequence length="101" mass="11562">MVYKLNYKDKETAIKDFLKKGVYVEVEDLNNEKQLVYGKGIQAIVEIGKVIKTQGVYDADFNEITAPVYADGYAFDVMSDVEYKFESEIFPKNPVHTFSGY</sequence>